<name>B0ST67_LEPBP</name>
<dbReference type="Pfam" id="PF25302">
    <property type="entry name" value="NADase_transloc"/>
    <property type="match status" value="1"/>
</dbReference>
<protein>
    <recommendedName>
        <fullName evidence="1">NAD glycohydrolase translocation F5/8 type C domain-containing protein</fullName>
    </recommendedName>
</protein>
<dbReference type="EMBL" id="CP000786">
    <property type="protein sequence ID" value="ABZ98307.1"/>
    <property type="molecule type" value="Genomic_DNA"/>
</dbReference>
<accession>B0ST67</accession>
<dbReference type="NCBIfam" id="NF047619">
    <property type="entry name" value="NADase_discoid"/>
    <property type="match status" value="1"/>
</dbReference>
<evidence type="ECO:0000259" key="1">
    <source>
        <dbReference type="Pfam" id="PF25302"/>
    </source>
</evidence>
<dbReference type="Proteomes" id="UP000001847">
    <property type="component" value="Chromosome I"/>
</dbReference>
<dbReference type="OrthoDB" id="85718at2"/>
<dbReference type="InterPro" id="IPR057561">
    <property type="entry name" value="NADase_transloc"/>
</dbReference>
<dbReference type="HOGENOM" id="CLU_1041296_0_0_12"/>
<dbReference type="BioCyc" id="LBIF456481:LEPBI_RS10890-MONOMER"/>
<dbReference type="KEGG" id="lbi:LEPBI_I2209"/>
<sequence length="267" mass="30515">MKKEIFLKMLVIIIFMAIYQNNILSQEYDGIPCSFGKNLNFDSKILSKIKENKSSLELQEPFSTSDPVHYQDWASSQLKSEYTGKINKLKSPTSGKFEINDPSDVRKSCMYSAASIVDNNKNTAWAEGVEGDGIGEMVFVHLDLDRKLKIWSGFGKNDNLFKANNRPDLIGIHLLIANKCSGAQDTDIYSNFTYVGSFDYKLDDLNDYQKLVIPKNLLKEYKSIINKNKIFYDCYKKNINSFLIIEIKSVYKGTKYSDTLISEIAYD</sequence>
<gene>
    <name evidence="2" type="ordered locus">LEPBI_I2209</name>
</gene>
<evidence type="ECO:0000313" key="3">
    <source>
        <dbReference type="Proteomes" id="UP000001847"/>
    </source>
</evidence>
<reference evidence="2 3" key="1">
    <citation type="journal article" date="2008" name="PLoS ONE">
        <title>Genome sequence of the saprophyte Leptospira biflexa provides insights into the evolution of Leptospira and the pathogenesis of leptospirosis.</title>
        <authorList>
            <person name="Picardeau M."/>
            <person name="Bulach D.M."/>
            <person name="Bouchier C."/>
            <person name="Zuerner R.L."/>
            <person name="Zidane N."/>
            <person name="Wilson P.J."/>
            <person name="Creno S."/>
            <person name="Kuczek E.S."/>
            <person name="Bommezzadri S."/>
            <person name="Davis J.C."/>
            <person name="McGrath A."/>
            <person name="Johnson M.J."/>
            <person name="Boursaux-Eude C."/>
            <person name="Seemann T."/>
            <person name="Rouy Z."/>
            <person name="Coppel R.L."/>
            <person name="Rood J.I."/>
            <person name="Lajus A."/>
            <person name="Davies J.K."/>
            <person name="Medigue C."/>
            <person name="Adler B."/>
        </authorList>
    </citation>
    <scope>NUCLEOTIDE SEQUENCE [LARGE SCALE GENOMIC DNA]</scope>
    <source>
        <strain evidence="3">Patoc 1 / ATCC 23582 / Paris</strain>
    </source>
</reference>
<dbReference type="AlphaFoldDB" id="B0ST67"/>
<organism evidence="2 3">
    <name type="scientific">Leptospira biflexa serovar Patoc (strain Patoc 1 / ATCC 23582 / Paris)</name>
    <dbReference type="NCBI Taxonomy" id="456481"/>
    <lineage>
        <taxon>Bacteria</taxon>
        <taxon>Pseudomonadati</taxon>
        <taxon>Spirochaetota</taxon>
        <taxon>Spirochaetia</taxon>
        <taxon>Leptospirales</taxon>
        <taxon>Leptospiraceae</taxon>
        <taxon>Leptospira</taxon>
    </lineage>
</organism>
<feature type="domain" description="NAD glycohydrolase translocation F5/8 type C" evidence="1">
    <location>
        <begin position="106"/>
        <end position="266"/>
    </location>
</feature>
<keyword evidence="3" id="KW-1185">Reference proteome</keyword>
<evidence type="ECO:0000313" key="2">
    <source>
        <dbReference type="EMBL" id="ABZ98307.1"/>
    </source>
</evidence>
<dbReference type="RefSeq" id="WP_012389176.1">
    <property type="nucleotide sequence ID" value="NC_010602.1"/>
</dbReference>
<proteinExistence type="predicted"/>